<keyword evidence="1" id="KW-1133">Transmembrane helix</keyword>
<organism evidence="2 3">
    <name type="scientific">Tagetes erecta</name>
    <name type="common">African marigold</name>
    <dbReference type="NCBI Taxonomy" id="13708"/>
    <lineage>
        <taxon>Eukaryota</taxon>
        <taxon>Viridiplantae</taxon>
        <taxon>Streptophyta</taxon>
        <taxon>Embryophyta</taxon>
        <taxon>Tracheophyta</taxon>
        <taxon>Spermatophyta</taxon>
        <taxon>Magnoliopsida</taxon>
        <taxon>eudicotyledons</taxon>
        <taxon>Gunneridae</taxon>
        <taxon>Pentapetalae</taxon>
        <taxon>asterids</taxon>
        <taxon>campanulids</taxon>
        <taxon>Asterales</taxon>
        <taxon>Asteraceae</taxon>
        <taxon>Asteroideae</taxon>
        <taxon>Heliantheae alliance</taxon>
        <taxon>Tageteae</taxon>
        <taxon>Tagetes</taxon>
    </lineage>
</organism>
<comment type="caution">
    <text evidence="2">The sequence shown here is derived from an EMBL/GenBank/DDBJ whole genome shotgun (WGS) entry which is preliminary data.</text>
</comment>
<evidence type="ECO:0000256" key="1">
    <source>
        <dbReference type="SAM" id="Phobius"/>
    </source>
</evidence>
<dbReference type="AlphaFoldDB" id="A0AAD8KFQ8"/>
<gene>
    <name evidence="2" type="ORF">QVD17_22606</name>
</gene>
<protein>
    <submittedName>
        <fullName evidence="2">Uncharacterized protein</fullName>
    </submittedName>
</protein>
<dbReference type="Proteomes" id="UP001229421">
    <property type="component" value="Unassembled WGS sequence"/>
</dbReference>
<proteinExistence type="predicted"/>
<name>A0AAD8KFQ8_TARER</name>
<reference evidence="2" key="1">
    <citation type="journal article" date="2023" name="bioRxiv">
        <title>Improved chromosome-level genome assembly for marigold (Tagetes erecta).</title>
        <authorList>
            <person name="Jiang F."/>
            <person name="Yuan L."/>
            <person name="Wang S."/>
            <person name="Wang H."/>
            <person name="Xu D."/>
            <person name="Wang A."/>
            <person name="Fan W."/>
        </authorList>
    </citation>
    <scope>NUCLEOTIDE SEQUENCE</scope>
    <source>
        <strain evidence="2">WSJ</strain>
        <tissue evidence="2">Leaf</tissue>
    </source>
</reference>
<evidence type="ECO:0000313" key="2">
    <source>
        <dbReference type="EMBL" id="KAK1420758.1"/>
    </source>
</evidence>
<keyword evidence="3" id="KW-1185">Reference proteome</keyword>
<accession>A0AAD8KFQ8</accession>
<feature type="transmembrane region" description="Helical" evidence="1">
    <location>
        <begin position="6"/>
        <end position="26"/>
    </location>
</feature>
<keyword evidence="1" id="KW-0472">Membrane</keyword>
<keyword evidence="1" id="KW-0812">Transmembrane</keyword>
<dbReference type="EMBL" id="JAUHHV010000006">
    <property type="protein sequence ID" value="KAK1420758.1"/>
    <property type="molecule type" value="Genomic_DNA"/>
</dbReference>
<evidence type="ECO:0000313" key="3">
    <source>
        <dbReference type="Proteomes" id="UP001229421"/>
    </source>
</evidence>
<sequence>MCLLGSTVNIVIVMLIGEFLFCYVLCSSSVRCSSLNFEFFEDVILKFVFIQNMNTKEPACSCIKSGVKVHAFGVKDESHLTYFDTTAQRMEIKWR</sequence>